<evidence type="ECO:0000313" key="9">
    <source>
        <dbReference type="Proteomes" id="UP000245609"/>
    </source>
</evidence>
<reference evidence="8 9" key="1">
    <citation type="journal article" date="2018" name="MBio">
        <title>Comparative Genomics Reveals the Core Gene Toolbox for the Fungus-Insect Symbiosis.</title>
        <authorList>
            <person name="Wang Y."/>
            <person name="Stata M."/>
            <person name="Wang W."/>
            <person name="Stajich J.E."/>
            <person name="White M.M."/>
            <person name="Moncalvo J.M."/>
        </authorList>
    </citation>
    <scope>NUCLEOTIDE SEQUENCE [LARGE SCALE GENOMIC DNA]</scope>
    <source>
        <strain evidence="8 9">SC-DP-2</strain>
    </source>
</reference>
<dbReference type="GO" id="GO:0042795">
    <property type="term" value="P:snRNA transcription by RNA polymerase II"/>
    <property type="evidence" value="ECO:0007669"/>
    <property type="project" value="TreeGrafter"/>
</dbReference>
<keyword evidence="1" id="KW-0805">Transcription regulation</keyword>
<evidence type="ECO:0000256" key="4">
    <source>
        <dbReference type="ARBA" id="ARBA00023242"/>
    </source>
</evidence>
<feature type="compositionally biased region" description="Basic residues" evidence="5">
    <location>
        <begin position="543"/>
        <end position="554"/>
    </location>
</feature>
<feature type="region of interest" description="Disordered" evidence="5">
    <location>
        <begin position="534"/>
        <end position="564"/>
    </location>
</feature>
<dbReference type="Pfam" id="PF13921">
    <property type="entry name" value="Myb_DNA-bind_6"/>
    <property type="match status" value="1"/>
</dbReference>
<dbReference type="SUPFAM" id="SSF46689">
    <property type="entry name" value="Homeodomain-like"/>
    <property type="match status" value="2"/>
</dbReference>
<accession>A0A2T9ZCJ0</accession>
<feature type="compositionally biased region" description="Polar residues" evidence="5">
    <location>
        <begin position="314"/>
        <end position="323"/>
    </location>
</feature>
<dbReference type="GO" id="GO:0001006">
    <property type="term" value="F:RNA polymerase III type 3 promoter sequence-specific DNA binding"/>
    <property type="evidence" value="ECO:0007669"/>
    <property type="project" value="TreeGrafter"/>
</dbReference>
<keyword evidence="3" id="KW-0804">Transcription</keyword>
<dbReference type="STRING" id="133381.A0A2T9ZCJ0"/>
<evidence type="ECO:0000259" key="6">
    <source>
        <dbReference type="PROSITE" id="PS50090"/>
    </source>
</evidence>
<dbReference type="InterPro" id="IPR051575">
    <property type="entry name" value="Myb-like_DNA-bd"/>
</dbReference>
<dbReference type="OrthoDB" id="2143914at2759"/>
<dbReference type="Gene3D" id="1.10.10.60">
    <property type="entry name" value="Homeodomain-like"/>
    <property type="match status" value="3"/>
</dbReference>
<keyword evidence="9" id="KW-1185">Reference proteome</keyword>
<protein>
    <recommendedName>
        <fullName evidence="10">Transcriptional activator Myb</fullName>
    </recommendedName>
</protein>
<feature type="domain" description="HTH myb-type" evidence="7">
    <location>
        <begin position="185"/>
        <end position="239"/>
    </location>
</feature>
<organism evidence="8 9">
    <name type="scientific">Smittium megazygosporum</name>
    <dbReference type="NCBI Taxonomy" id="133381"/>
    <lineage>
        <taxon>Eukaryota</taxon>
        <taxon>Fungi</taxon>
        <taxon>Fungi incertae sedis</taxon>
        <taxon>Zoopagomycota</taxon>
        <taxon>Kickxellomycotina</taxon>
        <taxon>Harpellomycetes</taxon>
        <taxon>Harpellales</taxon>
        <taxon>Legeriomycetaceae</taxon>
        <taxon>Smittium</taxon>
    </lineage>
</organism>
<evidence type="ECO:0000256" key="2">
    <source>
        <dbReference type="ARBA" id="ARBA00023125"/>
    </source>
</evidence>
<dbReference type="GO" id="GO:0019185">
    <property type="term" value="C:snRNA-activating protein complex"/>
    <property type="evidence" value="ECO:0007669"/>
    <property type="project" value="TreeGrafter"/>
</dbReference>
<comment type="caution">
    <text evidence="8">The sequence shown here is derived from an EMBL/GenBank/DDBJ whole genome shotgun (WGS) entry which is preliminary data.</text>
</comment>
<gene>
    <name evidence="8" type="ORF">BB560_003249</name>
</gene>
<evidence type="ECO:0000256" key="3">
    <source>
        <dbReference type="ARBA" id="ARBA00023163"/>
    </source>
</evidence>
<dbReference type="PROSITE" id="PS51294">
    <property type="entry name" value="HTH_MYB"/>
    <property type="match status" value="3"/>
</dbReference>
<dbReference type="PANTHER" id="PTHR46621:SF1">
    <property type="entry name" value="SNRNA-ACTIVATING PROTEIN COMPLEX SUBUNIT 4"/>
    <property type="match status" value="1"/>
</dbReference>
<dbReference type="EMBL" id="MBFS01000522">
    <property type="protein sequence ID" value="PVV02301.1"/>
    <property type="molecule type" value="Genomic_DNA"/>
</dbReference>
<feature type="domain" description="Myb-like" evidence="6">
    <location>
        <begin position="236"/>
        <end position="286"/>
    </location>
</feature>
<feature type="domain" description="HTH myb-type" evidence="7">
    <location>
        <begin position="241"/>
        <end position="290"/>
    </location>
</feature>
<evidence type="ECO:0000256" key="1">
    <source>
        <dbReference type="ARBA" id="ARBA00023015"/>
    </source>
</evidence>
<feature type="region of interest" description="Disordered" evidence="5">
    <location>
        <begin position="394"/>
        <end position="424"/>
    </location>
</feature>
<evidence type="ECO:0000313" key="8">
    <source>
        <dbReference type="EMBL" id="PVV02301.1"/>
    </source>
</evidence>
<feature type="domain" description="Myb-like" evidence="6">
    <location>
        <begin position="185"/>
        <end position="235"/>
    </location>
</feature>
<evidence type="ECO:0008006" key="10">
    <source>
        <dbReference type="Google" id="ProtNLM"/>
    </source>
</evidence>
<sequence length="854" mass="96550">MSISNSPYSSPDKNTLKFTSDSLKSISSSHSPLSANKHINNSILASQPFYLPQASAKGFDRLSSSLIKADIIAQKVSKGDTVKNYQLAKKAKENAKQLIISLGCEGDLLPNYKQYLQDIEDSLSIQSENMFFPKVRAMWNASEDRLLTLGVTLYGANTESWPKIAVLVPGRTNKACRKRWFHSLDPTLHKGSWTVEEDNLLRLWVSKHPGQWSKIAKKIKGRTDDQCAKRWRESLDPNISREKWSPEEDTLLLQKYIEYGAQWQKIAVHFTGRPGLHCRNRWRKIQRKSQLDSEKDSHVKPTPRSKLSAHLALESNTPNLSKTSHTEDFRTDRHMSNFEPESFISPIDNLHHSTDTNIELIQRNSLNFSGTSINSSYSSSSLLPSHLNSRNTDKDLDFGSSLQSMSNFHNNHGQGSPELPHNGSNSNIFSIGGFGSNLSLSNLASQTADSDIHTPKHHIDDTHSSKRLKSIDTADFFLSQVGFDSLINSRMPSLQPTTSAINNAYMQSLNSPTNQYMGNVNDNTSFSNEVSMVRTNSSETFKNKKKNPIKRNKKSGTQSPSSHQREWLSRAGLKFYGCAALPGICNFSFYHPIELTEHLKTAHQIDDSTLFSEADSNDTSSKWNHIFRCGIPGCSSLYKNIKSLESHIFFSKKAFHYKSSLFNSNEMLNNIPIDNHPKYSKSIESGSIQNILAPENPIGSQKFNHLDYDGYLVEKAHPTLPHSAKCVDNLFTNYYLKGQDALKTYQDDQNNYPGFKSHSENSFGLHIDNQNNYLFQSNYKQGSYNTMNPNYPCDNFFSLAPDESSFHMLDNRPLYQTAFPKDHFYPVDQSQNQFIHNLKNENSPSVGESIEPFS</sequence>
<dbReference type="PROSITE" id="PS50090">
    <property type="entry name" value="MYB_LIKE"/>
    <property type="match status" value="3"/>
</dbReference>
<dbReference type="CDD" id="cd00167">
    <property type="entry name" value="SANT"/>
    <property type="match status" value="3"/>
</dbReference>
<evidence type="ECO:0000256" key="5">
    <source>
        <dbReference type="SAM" id="MobiDB-lite"/>
    </source>
</evidence>
<feature type="domain" description="Myb-like" evidence="6">
    <location>
        <begin position="136"/>
        <end position="184"/>
    </location>
</feature>
<feature type="compositionally biased region" description="Basic and acidic residues" evidence="5">
    <location>
        <begin position="289"/>
        <end position="299"/>
    </location>
</feature>
<evidence type="ECO:0000259" key="7">
    <source>
        <dbReference type="PROSITE" id="PS51294"/>
    </source>
</evidence>
<dbReference type="InterPro" id="IPR001005">
    <property type="entry name" value="SANT/Myb"/>
</dbReference>
<feature type="compositionally biased region" description="Basic and acidic residues" evidence="5">
    <location>
        <begin position="324"/>
        <end position="333"/>
    </location>
</feature>
<dbReference type="Pfam" id="PF00249">
    <property type="entry name" value="Myb_DNA-binding"/>
    <property type="match status" value="1"/>
</dbReference>
<keyword evidence="4" id="KW-0539">Nucleus</keyword>
<dbReference type="GO" id="GO:0000978">
    <property type="term" value="F:RNA polymerase II cis-regulatory region sequence-specific DNA binding"/>
    <property type="evidence" value="ECO:0007669"/>
    <property type="project" value="TreeGrafter"/>
</dbReference>
<feature type="region of interest" description="Disordered" evidence="5">
    <location>
        <begin position="287"/>
        <end position="333"/>
    </location>
</feature>
<dbReference type="InterPro" id="IPR009057">
    <property type="entry name" value="Homeodomain-like_sf"/>
</dbReference>
<dbReference type="InterPro" id="IPR017930">
    <property type="entry name" value="Myb_dom"/>
</dbReference>
<dbReference type="Proteomes" id="UP000245609">
    <property type="component" value="Unassembled WGS sequence"/>
</dbReference>
<name>A0A2T9ZCJ0_9FUNG</name>
<dbReference type="SMART" id="SM00717">
    <property type="entry name" value="SANT"/>
    <property type="match status" value="3"/>
</dbReference>
<dbReference type="GO" id="GO:0042796">
    <property type="term" value="P:snRNA transcription by RNA polymerase III"/>
    <property type="evidence" value="ECO:0007669"/>
    <property type="project" value="TreeGrafter"/>
</dbReference>
<keyword evidence="2" id="KW-0238">DNA-binding</keyword>
<dbReference type="PANTHER" id="PTHR46621">
    <property type="entry name" value="SNRNA-ACTIVATING PROTEIN COMPLEX SUBUNIT 4"/>
    <property type="match status" value="1"/>
</dbReference>
<proteinExistence type="predicted"/>
<dbReference type="AlphaFoldDB" id="A0A2T9ZCJ0"/>
<feature type="compositionally biased region" description="Polar residues" evidence="5">
    <location>
        <begin position="400"/>
        <end position="414"/>
    </location>
</feature>
<feature type="domain" description="HTH myb-type" evidence="7">
    <location>
        <begin position="134"/>
        <end position="180"/>
    </location>
</feature>